<dbReference type="InterPro" id="IPR042197">
    <property type="entry name" value="Apaf_helical"/>
</dbReference>
<dbReference type="GO" id="GO:0006952">
    <property type="term" value="P:defense response"/>
    <property type="evidence" value="ECO:0007669"/>
    <property type="project" value="UniProtKB-KW"/>
</dbReference>
<organism evidence="11 12">
    <name type="scientific">Trema orientale</name>
    <name type="common">Charcoal tree</name>
    <name type="synonym">Celtis orientalis</name>
    <dbReference type="NCBI Taxonomy" id="63057"/>
    <lineage>
        <taxon>Eukaryota</taxon>
        <taxon>Viridiplantae</taxon>
        <taxon>Streptophyta</taxon>
        <taxon>Embryophyta</taxon>
        <taxon>Tracheophyta</taxon>
        <taxon>Spermatophyta</taxon>
        <taxon>Magnoliopsida</taxon>
        <taxon>eudicotyledons</taxon>
        <taxon>Gunneridae</taxon>
        <taxon>Pentapetalae</taxon>
        <taxon>rosids</taxon>
        <taxon>fabids</taxon>
        <taxon>Rosales</taxon>
        <taxon>Cannabaceae</taxon>
        <taxon>Trema</taxon>
    </lineage>
</organism>
<evidence type="ECO:0000256" key="1">
    <source>
        <dbReference type="ARBA" id="ARBA00008894"/>
    </source>
</evidence>
<evidence type="ECO:0000259" key="10">
    <source>
        <dbReference type="Pfam" id="PF23559"/>
    </source>
</evidence>
<dbReference type="InterPro" id="IPR001611">
    <property type="entry name" value="Leu-rich_rpt"/>
</dbReference>
<evidence type="ECO:0000259" key="8">
    <source>
        <dbReference type="Pfam" id="PF00931"/>
    </source>
</evidence>
<dbReference type="PANTHER" id="PTHR33463:SF187">
    <property type="entry name" value="AND NB-ARC DOMAIN DISEASE RESISTANCE PROTEIN, PUTATIVE-RELATED"/>
    <property type="match status" value="1"/>
</dbReference>
<comment type="similarity">
    <text evidence="1">Belongs to the disease resistance NB-LRR family.</text>
</comment>
<feature type="coiled-coil region" evidence="7">
    <location>
        <begin position="26"/>
        <end position="53"/>
    </location>
</feature>
<feature type="domain" description="Disease resistance protein winged helix" evidence="10">
    <location>
        <begin position="401"/>
        <end position="470"/>
    </location>
</feature>
<dbReference type="InterPro" id="IPR002182">
    <property type="entry name" value="NB-ARC"/>
</dbReference>
<keyword evidence="4" id="KW-0547">Nucleotide-binding</keyword>
<keyword evidence="3" id="KW-0677">Repeat</keyword>
<dbReference type="InterPro" id="IPR032675">
    <property type="entry name" value="LRR_dom_sf"/>
</dbReference>
<dbReference type="SMART" id="SM00369">
    <property type="entry name" value="LRR_TYP"/>
    <property type="match status" value="3"/>
</dbReference>
<evidence type="ECO:0000313" key="11">
    <source>
        <dbReference type="EMBL" id="PON49070.1"/>
    </source>
</evidence>
<evidence type="ECO:0000256" key="3">
    <source>
        <dbReference type="ARBA" id="ARBA00022737"/>
    </source>
</evidence>
<dbReference type="AlphaFoldDB" id="A0A2P5BJV3"/>
<gene>
    <name evidence="11" type="ORF">TorRG33x02_318710</name>
</gene>
<name>A0A2P5BJV3_TREOI</name>
<evidence type="ECO:0000259" key="9">
    <source>
        <dbReference type="Pfam" id="PF23247"/>
    </source>
</evidence>
<dbReference type="PRINTS" id="PR00364">
    <property type="entry name" value="DISEASERSIST"/>
</dbReference>
<comment type="caution">
    <text evidence="11">The sequence shown here is derived from an EMBL/GenBank/DDBJ whole genome shotgun (WGS) entry which is preliminary data.</text>
</comment>
<dbReference type="InterPro" id="IPR050905">
    <property type="entry name" value="Plant_NBS-LRR"/>
</dbReference>
<evidence type="ECO:0000256" key="2">
    <source>
        <dbReference type="ARBA" id="ARBA00022614"/>
    </source>
</evidence>
<dbReference type="Gene3D" id="1.10.8.430">
    <property type="entry name" value="Helical domain of apoptotic protease-activating factors"/>
    <property type="match status" value="1"/>
</dbReference>
<keyword evidence="12" id="KW-1185">Reference proteome</keyword>
<dbReference type="InterPro" id="IPR057135">
    <property type="entry name" value="At4g27190-like_LRR"/>
</dbReference>
<dbReference type="OrthoDB" id="1577640at2759"/>
<dbReference type="Pfam" id="PF13855">
    <property type="entry name" value="LRR_8"/>
    <property type="match status" value="1"/>
</dbReference>
<dbReference type="SUPFAM" id="SSF52540">
    <property type="entry name" value="P-loop containing nucleoside triphosphate hydrolases"/>
    <property type="match status" value="1"/>
</dbReference>
<dbReference type="InterPro" id="IPR027417">
    <property type="entry name" value="P-loop_NTPase"/>
</dbReference>
<sequence length="976" mass="110069">MESIVSPIVELVKLISSPIAQCWRYHIGLEENLRKLDERLEDLNCQNRAIASRLETEHILGATILNQEVERWLKKVEKVTDGKIGTVKQKAQNVGFFTRACIGKEVIQVIEEMQQLYREGHKLPVDLIISLPKKNGEILLTTTFGEETTPEKKIVEIWACLMDGEERKIGVYGMGGIGKTTVMKHINNQLLQKGKEKFDDVIWVTVSKASSVFQLQYAIACEINLDLSRSDDETKRASKLYAELIKKGTYVLILDDLWDVCCFEEVGIPEPSAQNGCKLVLTTRLLSVCLGMSCKAIQMERLSDKEALDLFMDTVGSDILSIPNLEETMKLVVKECANLPLAIVTIAGSLKGIDDSNVWKTALEDLGASAKGTNQIFEKLKFSYDRLNDKNLQNCLLCCALYPEDYEIELDLLIEYLIAEEIIKGRNRQAELERGKAMLKKLVNACLLEDTTTRYGQECVKMHDLIRDMAIQITSDSPRFLIEAGVGLKFIPEEDNWKEDLEKVSLMRNDILDIPLSFGSPNCPRLSTLLLSANHHLSSISNNFFLLMKGLNLLDLSKTSIENLPESISSLASLITLLLRKCKKLKYVPSLAKLTALKKLDFYESGIKEVPQGMEKLVKLRYLDLDKCKLEMIPDGILCQLSNLRSLSLNQECGTKIRGEELIHLRKLEILSGVLYDHNSFNAYVRSLKAGGPTYYILQLGFTDGIMWSAVRKWAKVVYLVNFNIPESVVAAGDCPLLLPKDVEILAIKRCRMNISSLSKLRSIINATNLKCCYIKYCGEIEYLFSYSSTIPHLLQTLEVLDLEAVWDLRGLTREEKLGLPSVPRPPDIFSSLRKVRIGLCNNIRRLFRNASPLPNLEDLIIFECDQLIEIISTTSDYHEGGGIPNNDIVVVDVALPKLSNLHLIALPKLKSIPVIADSLQQIIVRECPNLERIPPLDRESYPPSLQCVYIGHDLWESLEWDHPNTKAAIQAMRVQ</sequence>
<dbReference type="EMBL" id="JXTC01000508">
    <property type="protein sequence ID" value="PON49070.1"/>
    <property type="molecule type" value="Genomic_DNA"/>
</dbReference>
<feature type="domain" description="Disease resistance protein At4g27190-like leucine-rich repeats" evidence="9">
    <location>
        <begin position="826"/>
        <end position="934"/>
    </location>
</feature>
<dbReference type="Gene3D" id="3.40.50.300">
    <property type="entry name" value="P-loop containing nucleotide triphosphate hydrolases"/>
    <property type="match status" value="1"/>
</dbReference>
<feature type="domain" description="NB-ARC" evidence="8">
    <location>
        <begin position="151"/>
        <end position="316"/>
    </location>
</feature>
<dbReference type="Proteomes" id="UP000237000">
    <property type="component" value="Unassembled WGS sequence"/>
</dbReference>
<dbReference type="STRING" id="63057.A0A2P5BJV3"/>
<keyword evidence="2" id="KW-0433">Leucine-rich repeat</keyword>
<dbReference type="Gene3D" id="3.80.10.10">
    <property type="entry name" value="Ribonuclease Inhibitor"/>
    <property type="match status" value="2"/>
</dbReference>
<dbReference type="InterPro" id="IPR003591">
    <property type="entry name" value="Leu-rich_rpt_typical-subtyp"/>
</dbReference>
<dbReference type="Pfam" id="PF00931">
    <property type="entry name" value="NB-ARC"/>
    <property type="match status" value="1"/>
</dbReference>
<dbReference type="InParanoid" id="A0A2P5BJV3"/>
<reference evidence="12" key="1">
    <citation type="submission" date="2016-06" db="EMBL/GenBank/DDBJ databases">
        <title>Parallel loss of symbiosis genes in relatives of nitrogen-fixing non-legume Parasponia.</title>
        <authorList>
            <person name="Van Velzen R."/>
            <person name="Holmer R."/>
            <person name="Bu F."/>
            <person name="Rutten L."/>
            <person name="Van Zeijl A."/>
            <person name="Liu W."/>
            <person name="Santuari L."/>
            <person name="Cao Q."/>
            <person name="Sharma T."/>
            <person name="Shen D."/>
            <person name="Roswanjaya Y."/>
            <person name="Wardhani T."/>
            <person name="Kalhor M.S."/>
            <person name="Jansen J."/>
            <person name="Van den Hoogen J."/>
            <person name="Gungor B."/>
            <person name="Hartog M."/>
            <person name="Hontelez J."/>
            <person name="Verver J."/>
            <person name="Yang W.-C."/>
            <person name="Schijlen E."/>
            <person name="Repin R."/>
            <person name="Schilthuizen M."/>
            <person name="Schranz E."/>
            <person name="Heidstra R."/>
            <person name="Miyata K."/>
            <person name="Fedorova E."/>
            <person name="Kohlen W."/>
            <person name="Bisseling T."/>
            <person name="Smit S."/>
            <person name="Geurts R."/>
        </authorList>
    </citation>
    <scope>NUCLEOTIDE SEQUENCE [LARGE SCALE GENOMIC DNA]</scope>
    <source>
        <strain evidence="12">cv. RG33-2</strain>
    </source>
</reference>
<dbReference type="SUPFAM" id="SSF52058">
    <property type="entry name" value="L domain-like"/>
    <property type="match status" value="1"/>
</dbReference>
<keyword evidence="6" id="KW-0067">ATP-binding</keyword>
<dbReference type="GO" id="GO:0043531">
    <property type="term" value="F:ADP binding"/>
    <property type="evidence" value="ECO:0007669"/>
    <property type="project" value="InterPro"/>
</dbReference>
<dbReference type="Pfam" id="PF23559">
    <property type="entry name" value="WHD_DRP"/>
    <property type="match status" value="1"/>
</dbReference>
<keyword evidence="7" id="KW-0175">Coiled coil</keyword>
<evidence type="ECO:0000313" key="12">
    <source>
        <dbReference type="Proteomes" id="UP000237000"/>
    </source>
</evidence>
<dbReference type="FunFam" id="1.10.10.10:FF:000322">
    <property type="entry name" value="Probable disease resistance protein At1g63360"/>
    <property type="match status" value="1"/>
</dbReference>
<dbReference type="FunFam" id="3.40.50.300:FF:001091">
    <property type="entry name" value="Probable disease resistance protein At1g61300"/>
    <property type="match status" value="1"/>
</dbReference>
<dbReference type="InterPro" id="IPR058922">
    <property type="entry name" value="WHD_DRP"/>
</dbReference>
<proteinExistence type="inferred from homology"/>
<accession>A0A2P5BJV3</accession>
<dbReference type="Pfam" id="PF23247">
    <property type="entry name" value="LRR_RPS2"/>
    <property type="match status" value="1"/>
</dbReference>
<evidence type="ECO:0000256" key="7">
    <source>
        <dbReference type="SAM" id="Coils"/>
    </source>
</evidence>
<evidence type="ECO:0000256" key="4">
    <source>
        <dbReference type="ARBA" id="ARBA00022741"/>
    </source>
</evidence>
<evidence type="ECO:0000256" key="6">
    <source>
        <dbReference type="ARBA" id="ARBA00022840"/>
    </source>
</evidence>
<protein>
    <submittedName>
        <fullName evidence="11">NB-ARC domain containing protein</fullName>
    </submittedName>
</protein>
<evidence type="ECO:0000256" key="5">
    <source>
        <dbReference type="ARBA" id="ARBA00022821"/>
    </source>
</evidence>
<keyword evidence="5" id="KW-0611">Plant defense</keyword>
<dbReference type="GO" id="GO:0005524">
    <property type="term" value="F:ATP binding"/>
    <property type="evidence" value="ECO:0007669"/>
    <property type="project" value="UniProtKB-KW"/>
</dbReference>
<dbReference type="PANTHER" id="PTHR33463">
    <property type="entry name" value="NB-ARC DOMAIN-CONTAINING PROTEIN-RELATED"/>
    <property type="match status" value="1"/>
</dbReference>